<evidence type="ECO:0000313" key="2">
    <source>
        <dbReference type="Proteomes" id="UP000274504"/>
    </source>
</evidence>
<dbReference type="AlphaFoldDB" id="A0A0R3SM11"/>
<name>A0A0R3SM11_HYMDI</name>
<dbReference type="Proteomes" id="UP000274504">
    <property type="component" value="Unassembled WGS sequence"/>
</dbReference>
<dbReference type="WBParaSite" id="HDID_0000597601-mRNA-1">
    <property type="protein sequence ID" value="HDID_0000597601-mRNA-1"/>
    <property type="gene ID" value="HDID_0000597601"/>
</dbReference>
<evidence type="ECO:0000313" key="3">
    <source>
        <dbReference type="WBParaSite" id="HDID_0000597601-mRNA-1"/>
    </source>
</evidence>
<proteinExistence type="predicted"/>
<evidence type="ECO:0000313" key="1">
    <source>
        <dbReference type="EMBL" id="VDL58292.1"/>
    </source>
</evidence>
<accession>A0A0R3SM11</accession>
<gene>
    <name evidence="1" type="ORF">HDID_LOCUS5974</name>
</gene>
<dbReference type="EMBL" id="UYSG01003863">
    <property type="protein sequence ID" value="VDL58292.1"/>
    <property type="molecule type" value="Genomic_DNA"/>
</dbReference>
<protein>
    <submittedName>
        <fullName evidence="3">Alanyl-tRNA synthetase</fullName>
    </submittedName>
</protein>
<reference evidence="3" key="1">
    <citation type="submission" date="2017-02" db="UniProtKB">
        <authorList>
            <consortium name="WormBaseParasite"/>
        </authorList>
    </citation>
    <scope>IDENTIFICATION</scope>
</reference>
<sequence length="71" mass="8094">MEGNSVEDRFWIELDGSFVQACVGTHTAPARDQQSLIGWPEWSEDQDSSELSYARRIRSFLSDKKKLTCAI</sequence>
<organism evidence="3">
    <name type="scientific">Hymenolepis diminuta</name>
    <name type="common">Rat tapeworm</name>
    <dbReference type="NCBI Taxonomy" id="6216"/>
    <lineage>
        <taxon>Eukaryota</taxon>
        <taxon>Metazoa</taxon>
        <taxon>Spiralia</taxon>
        <taxon>Lophotrochozoa</taxon>
        <taxon>Platyhelminthes</taxon>
        <taxon>Cestoda</taxon>
        <taxon>Eucestoda</taxon>
        <taxon>Cyclophyllidea</taxon>
        <taxon>Hymenolepididae</taxon>
        <taxon>Hymenolepis</taxon>
    </lineage>
</organism>
<reference evidence="1 2" key="2">
    <citation type="submission" date="2018-11" db="EMBL/GenBank/DDBJ databases">
        <authorList>
            <consortium name="Pathogen Informatics"/>
        </authorList>
    </citation>
    <scope>NUCLEOTIDE SEQUENCE [LARGE SCALE GENOMIC DNA]</scope>
</reference>